<sequence length="120" mass="14106">MMMKGGNEVLARPLMMHTLETVKRKQFEKYHAASAEEPATIKHNPYAIFHQALKKLSLDGLVIELMIPQCREEQHWQMLMPEKLSHELLEAFHNQDPVIKKKHDMHKMAEASRALAHYHW</sequence>
<dbReference type="Proteomes" id="UP000386466">
    <property type="component" value="Unassembled WGS sequence"/>
</dbReference>
<keyword evidence="2 5" id="KW-0689">Ribosomal protein</keyword>
<reference evidence="5 6" key="1">
    <citation type="submission" date="2019-01" db="EMBL/GenBank/DDBJ databases">
        <authorList>
            <person name="Alioto T."/>
            <person name="Alioto T."/>
        </authorList>
    </citation>
    <scope>NUCLEOTIDE SEQUENCE [LARGE SCALE GENOMIC DNA]</scope>
</reference>
<dbReference type="Pfam" id="PF00177">
    <property type="entry name" value="Ribosomal_S7"/>
    <property type="match status" value="1"/>
</dbReference>
<dbReference type="GO" id="GO:1990904">
    <property type="term" value="C:ribonucleoprotein complex"/>
    <property type="evidence" value="ECO:0007669"/>
    <property type="project" value="UniProtKB-KW"/>
</dbReference>
<dbReference type="InterPro" id="IPR000235">
    <property type="entry name" value="Ribosomal_uS7"/>
</dbReference>
<name>A0A485PK62_LYNPA</name>
<keyword evidence="6" id="KW-1185">Reference proteome</keyword>
<dbReference type="GO" id="GO:0006412">
    <property type="term" value="P:translation"/>
    <property type="evidence" value="ECO:0007669"/>
    <property type="project" value="InterPro"/>
</dbReference>
<gene>
    <name evidence="5" type="ORF">LYPA_23C022847</name>
</gene>
<organism evidence="5 6">
    <name type="scientific">Lynx pardinus</name>
    <name type="common">Iberian lynx</name>
    <name type="synonym">Felis pardina</name>
    <dbReference type="NCBI Taxonomy" id="191816"/>
    <lineage>
        <taxon>Eukaryota</taxon>
        <taxon>Metazoa</taxon>
        <taxon>Chordata</taxon>
        <taxon>Craniata</taxon>
        <taxon>Vertebrata</taxon>
        <taxon>Euteleostomi</taxon>
        <taxon>Mammalia</taxon>
        <taxon>Eutheria</taxon>
        <taxon>Laurasiatheria</taxon>
        <taxon>Carnivora</taxon>
        <taxon>Feliformia</taxon>
        <taxon>Felidae</taxon>
        <taxon>Felinae</taxon>
        <taxon>Lynx</taxon>
    </lineage>
</organism>
<accession>A0A485PK62</accession>
<protein>
    <submittedName>
        <fullName evidence="5">28s ribosomal protein</fullName>
    </submittedName>
</protein>
<dbReference type="Gene3D" id="1.10.455.10">
    <property type="entry name" value="Ribosomal protein S7 domain"/>
    <property type="match status" value="1"/>
</dbReference>
<feature type="domain" description="Small ribosomal subunit protein uS7" evidence="4">
    <location>
        <begin position="64"/>
        <end position="113"/>
    </location>
</feature>
<evidence type="ECO:0000313" key="5">
    <source>
        <dbReference type="EMBL" id="VFV46020.1"/>
    </source>
</evidence>
<dbReference type="InterPro" id="IPR023798">
    <property type="entry name" value="Ribosomal_uS7_dom"/>
</dbReference>
<dbReference type="EMBL" id="CAAGRJ010038222">
    <property type="protein sequence ID" value="VFV46020.1"/>
    <property type="molecule type" value="Genomic_DNA"/>
</dbReference>
<evidence type="ECO:0000256" key="1">
    <source>
        <dbReference type="ARBA" id="ARBA00007151"/>
    </source>
</evidence>
<dbReference type="AlphaFoldDB" id="A0A485PK62"/>
<keyword evidence="3" id="KW-0687">Ribonucleoprotein</keyword>
<evidence type="ECO:0000313" key="6">
    <source>
        <dbReference type="Proteomes" id="UP000386466"/>
    </source>
</evidence>
<evidence type="ECO:0000259" key="4">
    <source>
        <dbReference type="Pfam" id="PF00177"/>
    </source>
</evidence>
<comment type="similarity">
    <text evidence="1">Belongs to the universal ribosomal protein uS7 family.</text>
</comment>
<evidence type="ECO:0000256" key="2">
    <source>
        <dbReference type="ARBA" id="ARBA00022980"/>
    </source>
</evidence>
<evidence type="ECO:0000256" key="3">
    <source>
        <dbReference type="ARBA" id="ARBA00023274"/>
    </source>
</evidence>
<proteinExistence type="inferred from homology"/>
<dbReference type="SUPFAM" id="SSF47973">
    <property type="entry name" value="Ribosomal protein S7"/>
    <property type="match status" value="1"/>
</dbReference>
<dbReference type="InterPro" id="IPR036823">
    <property type="entry name" value="Ribosomal_uS7_dom_sf"/>
</dbReference>
<dbReference type="GO" id="GO:0005840">
    <property type="term" value="C:ribosome"/>
    <property type="evidence" value="ECO:0007669"/>
    <property type="project" value="UniProtKB-KW"/>
</dbReference>
<dbReference type="PIRSF" id="PIRSF002122">
    <property type="entry name" value="RPS7p_RPS7a_RPS5e_RPS7o"/>
    <property type="match status" value="1"/>
</dbReference>